<dbReference type="SMART" id="SM00054">
    <property type="entry name" value="EFh"/>
    <property type="match status" value="2"/>
</dbReference>
<dbReference type="InterPro" id="IPR016035">
    <property type="entry name" value="Acyl_Trfase/lysoPLipase"/>
</dbReference>
<feature type="domain" description="EF-hand" evidence="5">
    <location>
        <begin position="299"/>
        <end position="329"/>
    </location>
</feature>
<dbReference type="InterPro" id="IPR002641">
    <property type="entry name" value="PNPLA_dom"/>
</dbReference>
<dbReference type="InterPro" id="IPR018247">
    <property type="entry name" value="EF_Hand_1_Ca_BS"/>
</dbReference>
<dbReference type="PANTHER" id="PTHR46394">
    <property type="entry name" value="ANNEXIN"/>
    <property type="match status" value="1"/>
</dbReference>
<dbReference type="PROSITE" id="PS51635">
    <property type="entry name" value="PNPLA"/>
    <property type="match status" value="1"/>
</dbReference>
<keyword evidence="1" id="KW-0106">Calcium</keyword>
<evidence type="ECO:0000259" key="6">
    <source>
        <dbReference type="PROSITE" id="PS51635"/>
    </source>
</evidence>
<dbReference type="PROSITE" id="PS50222">
    <property type="entry name" value="EF_HAND_2"/>
    <property type="match status" value="1"/>
</dbReference>
<dbReference type="InterPro" id="IPR052580">
    <property type="entry name" value="Lipid_Hydrolase"/>
</dbReference>
<reference evidence="8" key="1">
    <citation type="submission" date="2025-08" db="UniProtKB">
        <authorList>
            <consortium name="RefSeq"/>
        </authorList>
    </citation>
    <scope>IDENTIFICATION</scope>
    <source>
        <tissue evidence="8">Testes</tissue>
    </source>
</reference>
<feature type="region of interest" description="Disordered" evidence="4">
    <location>
        <begin position="219"/>
        <end position="239"/>
    </location>
</feature>
<dbReference type="RefSeq" id="XP_006814560.1">
    <property type="nucleotide sequence ID" value="XM_006814497.1"/>
</dbReference>
<evidence type="ECO:0000256" key="3">
    <source>
        <dbReference type="PROSITE-ProRule" id="PRU01161"/>
    </source>
</evidence>
<evidence type="ECO:0000256" key="1">
    <source>
        <dbReference type="ARBA" id="ARBA00022837"/>
    </source>
</evidence>
<protein>
    <submittedName>
        <fullName evidence="8">Uncharacterized protein LOC102806773</fullName>
    </submittedName>
</protein>
<dbReference type="Gene3D" id="3.40.1090.10">
    <property type="entry name" value="Cytosolic phospholipase A2 catalytic domain"/>
    <property type="match status" value="1"/>
</dbReference>
<dbReference type="CDD" id="cd07207">
    <property type="entry name" value="Pat_ExoU_VipD_like"/>
    <property type="match status" value="1"/>
</dbReference>
<feature type="short sequence motif" description="DGA/G" evidence="3">
    <location>
        <begin position="141"/>
        <end position="143"/>
    </location>
</feature>
<evidence type="ECO:0000256" key="4">
    <source>
        <dbReference type="SAM" id="MobiDB-lite"/>
    </source>
</evidence>
<feature type="domain" description="PNPLA" evidence="6">
    <location>
        <begin position="1"/>
        <end position="154"/>
    </location>
</feature>
<evidence type="ECO:0000256" key="2">
    <source>
        <dbReference type="ARBA" id="ARBA00023098"/>
    </source>
</evidence>
<gene>
    <name evidence="8" type="primary">LOC102806773</name>
</gene>
<name>A0ABM0M3G9_SACKO</name>
<sequence length="424" mass="48346">MGAMFAAMLAMGYHPDEASILMDQELPHVTLDHGYGYLSLIPNIIRGYGWNPGEKLLEWFGAKFEAKTGNKDITFKELFDKFGKELCVVICNVNRMDAEYCHMKTTPNMPVRLAVRMSMSIPGVFKAVELKNGDNIDTCVDGGVLANLPLHCYDGWWLSMKKEDSFLARIQPLKDLFKLWKQEERFGKHNPRTLGVLTYCDTDPELYEELMTAGESMHVERPDTKLARKKTESEQETEKIEGEFTKIATAFSKFLQAIDENDLDKSATVDKGEMKKLLSDSKTFTKEDAKLLFGDDYTFEHVFADLDRNHDGKIDMVELLQFAERRGIDLYSNFISYDRVAISNVGEFISTLITTMTVNLKRLHYTKKDIGRTIAIDVDYLGTLDVDMESGDKEFAIKQGAASTRNFLQRYIKKNKLSTKLVTQ</sequence>
<dbReference type="Gene3D" id="1.10.238.10">
    <property type="entry name" value="EF-hand"/>
    <property type="match status" value="1"/>
</dbReference>
<evidence type="ECO:0000313" key="8">
    <source>
        <dbReference type="RefSeq" id="XP_006814560.1"/>
    </source>
</evidence>
<dbReference type="Proteomes" id="UP000694865">
    <property type="component" value="Unplaced"/>
</dbReference>
<accession>A0ABM0M3G9</accession>
<dbReference type="InterPro" id="IPR002048">
    <property type="entry name" value="EF_hand_dom"/>
</dbReference>
<dbReference type="SUPFAM" id="SSF47473">
    <property type="entry name" value="EF-hand"/>
    <property type="match status" value="1"/>
</dbReference>
<organism evidence="7 8">
    <name type="scientific">Saccoglossus kowalevskii</name>
    <name type="common">Acorn worm</name>
    <dbReference type="NCBI Taxonomy" id="10224"/>
    <lineage>
        <taxon>Eukaryota</taxon>
        <taxon>Metazoa</taxon>
        <taxon>Hemichordata</taxon>
        <taxon>Enteropneusta</taxon>
        <taxon>Harrimaniidae</taxon>
        <taxon>Saccoglossus</taxon>
    </lineage>
</organism>
<dbReference type="Pfam" id="PF01734">
    <property type="entry name" value="Patatin"/>
    <property type="match status" value="1"/>
</dbReference>
<dbReference type="PROSITE" id="PS00018">
    <property type="entry name" value="EF_HAND_1"/>
    <property type="match status" value="1"/>
</dbReference>
<proteinExistence type="predicted"/>
<dbReference type="GeneID" id="102806773"/>
<keyword evidence="7" id="KW-1185">Reference proteome</keyword>
<comment type="caution">
    <text evidence="3">Lacks conserved residue(s) required for the propagation of feature annotation.</text>
</comment>
<dbReference type="InterPro" id="IPR011992">
    <property type="entry name" value="EF-hand-dom_pair"/>
</dbReference>
<evidence type="ECO:0000313" key="7">
    <source>
        <dbReference type="Proteomes" id="UP000694865"/>
    </source>
</evidence>
<evidence type="ECO:0000259" key="5">
    <source>
        <dbReference type="PROSITE" id="PS50222"/>
    </source>
</evidence>
<keyword evidence="2" id="KW-0443">Lipid metabolism</keyword>
<dbReference type="SUPFAM" id="SSF52151">
    <property type="entry name" value="FabD/lysophospholipase-like"/>
    <property type="match status" value="1"/>
</dbReference>
<dbReference type="PANTHER" id="PTHR46394:SF1">
    <property type="entry name" value="PNPLA DOMAIN-CONTAINING PROTEIN"/>
    <property type="match status" value="1"/>
</dbReference>